<evidence type="ECO:0000259" key="7">
    <source>
        <dbReference type="Pfam" id="PF12627"/>
    </source>
</evidence>
<reference evidence="8 9" key="1">
    <citation type="journal article" date="2024" name="Commun. Biol.">
        <title>Comparative genomic analysis of thermophilic fungi reveals convergent evolutionary adaptations and gene losses.</title>
        <authorList>
            <person name="Steindorff A.S."/>
            <person name="Aguilar-Pontes M.V."/>
            <person name="Robinson A.J."/>
            <person name="Andreopoulos B."/>
            <person name="LaButti K."/>
            <person name="Kuo A."/>
            <person name="Mondo S."/>
            <person name="Riley R."/>
            <person name="Otillar R."/>
            <person name="Haridas S."/>
            <person name="Lipzen A."/>
            <person name="Grimwood J."/>
            <person name="Schmutz J."/>
            <person name="Clum A."/>
            <person name="Reid I.D."/>
            <person name="Moisan M.C."/>
            <person name="Butler G."/>
            <person name="Nguyen T.T.M."/>
            <person name="Dewar K."/>
            <person name="Conant G."/>
            <person name="Drula E."/>
            <person name="Henrissat B."/>
            <person name="Hansel C."/>
            <person name="Singer S."/>
            <person name="Hutchinson M.I."/>
            <person name="de Vries R.P."/>
            <person name="Natvig D.O."/>
            <person name="Powell A.J."/>
            <person name="Tsang A."/>
            <person name="Grigoriev I.V."/>
        </authorList>
    </citation>
    <scope>NUCLEOTIDE SEQUENCE [LARGE SCALE GENOMIC DNA]</scope>
    <source>
        <strain evidence="8 9">ATCC 24622</strain>
    </source>
</reference>
<evidence type="ECO:0000256" key="4">
    <source>
        <dbReference type="ARBA" id="ARBA00022884"/>
    </source>
</evidence>
<feature type="domain" description="Poly A polymerase head" evidence="6">
    <location>
        <begin position="46"/>
        <end position="191"/>
    </location>
</feature>
<dbReference type="Pfam" id="PF12627">
    <property type="entry name" value="PolyA_pol_RNAbd"/>
    <property type="match status" value="1"/>
</dbReference>
<dbReference type="PANTHER" id="PTHR13734">
    <property type="entry name" value="TRNA-NUCLEOTIDYLTRANSFERASE"/>
    <property type="match status" value="1"/>
</dbReference>
<evidence type="ECO:0000256" key="5">
    <source>
        <dbReference type="RuleBase" id="RU003953"/>
    </source>
</evidence>
<evidence type="ECO:0000256" key="2">
    <source>
        <dbReference type="ARBA" id="ARBA00022679"/>
    </source>
</evidence>
<dbReference type="SUPFAM" id="SSF81891">
    <property type="entry name" value="Poly A polymerase C-terminal region-like"/>
    <property type="match status" value="1"/>
</dbReference>
<evidence type="ECO:0000259" key="6">
    <source>
        <dbReference type="Pfam" id="PF01743"/>
    </source>
</evidence>
<feature type="domain" description="tRNA nucleotidyltransferase/poly(A) polymerase RNA and SrmB- binding" evidence="7">
    <location>
        <begin position="241"/>
        <end position="280"/>
    </location>
</feature>
<dbReference type="CDD" id="cd05398">
    <property type="entry name" value="NT_ClassII-CCAase"/>
    <property type="match status" value="1"/>
</dbReference>
<comment type="similarity">
    <text evidence="1 5">Belongs to the tRNA nucleotidyltransferase/poly(A) polymerase family.</text>
</comment>
<organism evidence="8 9">
    <name type="scientific">Phialemonium thermophilum</name>
    <dbReference type="NCBI Taxonomy" id="223376"/>
    <lineage>
        <taxon>Eukaryota</taxon>
        <taxon>Fungi</taxon>
        <taxon>Dikarya</taxon>
        <taxon>Ascomycota</taxon>
        <taxon>Pezizomycotina</taxon>
        <taxon>Sordariomycetes</taxon>
        <taxon>Sordariomycetidae</taxon>
        <taxon>Cephalothecales</taxon>
        <taxon>Cephalothecaceae</taxon>
        <taxon>Phialemonium</taxon>
    </lineage>
</organism>
<dbReference type="Pfam" id="PF01743">
    <property type="entry name" value="PolyA_pol"/>
    <property type="match status" value="1"/>
</dbReference>
<dbReference type="SUPFAM" id="SSF81301">
    <property type="entry name" value="Nucleotidyltransferase"/>
    <property type="match status" value="1"/>
</dbReference>
<evidence type="ECO:0000256" key="1">
    <source>
        <dbReference type="ARBA" id="ARBA00007265"/>
    </source>
</evidence>
<dbReference type="InterPro" id="IPR002646">
    <property type="entry name" value="PolA_pol_head_dom"/>
</dbReference>
<keyword evidence="3" id="KW-0547">Nucleotide-binding</keyword>
<dbReference type="Gene3D" id="3.30.460.10">
    <property type="entry name" value="Beta Polymerase, domain 2"/>
    <property type="match status" value="1"/>
</dbReference>
<keyword evidence="9" id="KW-1185">Reference proteome</keyword>
<comment type="caution">
    <text evidence="8">The sequence shown here is derived from an EMBL/GenBank/DDBJ whole genome shotgun (WGS) entry which is preliminary data.</text>
</comment>
<accession>A0ABR3XB21</accession>
<dbReference type="PANTHER" id="PTHR13734:SF5">
    <property type="entry name" value="CCA TRNA NUCLEOTIDYLTRANSFERASE, MITOCHONDRIAL"/>
    <property type="match status" value="1"/>
</dbReference>
<dbReference type="Gene3D" id="1.10.3090.10">
    <property type="entry name" value="cca-adding enzyme, domain 2"/>
    <property type="match status" value="1"/>
</dbReference>
<dbReference type="Proteomes" id="UP001586593">
    <property type="component" value="Unassembled WGS sequence"/>
</dbReference>
<evidence type="ECO:0008006" key="10">
    <source>
        <dbReference type="Google" id="ProtNLM"/>
    </source>
</evidence>
<dbReference type="InterPro" id="IPR043519">
    <property type="entry name" value="NT_sf"/>
</dbReference>
<keyword evidence="4 5" id="KW-0694">RNA-binding</keyword>
<sequence>MKRLLELNARETQLKNLLLDVTARLGDSPGGAFGPNGTAREPVMLRWAGGWVRDKLLGIDSHDIDVAINTMTGEAFASRLRDICDLPEVRDRHHIGRDDVGHLHKIAKNPEKSKHLETTTTKLFGLDVDFVNLRKESYTDDSRNPQVEFGTAEEDALRRDATVNALFYNIHTDMVEDFTGGLADLEAKVIRTPMEPLHTFTDDPLRVLRLVRFASRLQFSLHPDTRCCMADPRVLDALRVKISRERVGVEVEKMLKGNHPRDSLKLIDELGLYHTIFTDPNWEDMPRPDTNNWRSAYECLQLLADDGVSKSIYDLLVGPGELERYFAWVLAAVVPWEQLPDEKPLKPGKPAPPLPTTAVREGIKANNKLSDVITAAHENRPSILQLKSLVDAEDQRSQERDRFGMAIRAWDARGGYWRLQVLYALLFDILKRTSPDTHIRDRDKIILEWRRFIDRLQALDVMDAPSLKRILDGRQLAQAMGVKPGRWMSGALEVVMAWQLRNPGVNDPSGAVEEVKRRKDELGIS</sequence>
<gene>
    <name evidence="8" type="ORF">VTK73DRAFT_1041</name>
</gene>
<evidence type="ECO:0000313" key="8">
    <source>
        <dbReference type="EMBL" id="KAL1873130.1"/>
    </source>
</evidence>
<evidence type="ECO:0000313" key="9">
    <source>
        <dbReference type="Proteomes" id="UP001586593"/>
    </source>
</evidence>
<keyword evidence="2 5" id="KW-0808">Transferase</keyword>
<dbReference type="EMBL" id="JAZHXJ010000124">
    <property type="protein sequence ID" value="KAL1873130.1"/>
    <property type="molecule type" value="Genomic_DNA"/>
</dbReference>
<name>A0ABR3XB21_9PEZI</name>
<evidence type="ECO:0000256" key="3">
    <source>
        <dbReference type="ARBA" id="ARBA00022741"/>
    </source>
</evidence>
<dbReference type="InterPro" id="IPR032828">
    <property type="entry name" value="PolyA_RNA-bd"/>
</dbReference>
<protein>
    <recommendedName>
        <fullName evidence="10">Poly(A) polymerase</fullName>
    </recommendedName>
</protein>
<proteinExistence type="inferred from homology"/>